<dbReference type="AlphaFoldDB" id="A0AAD5BVI0"/>
<dbReference type="PANTHER" id="PTHR36810:SF1">
    <property type="entry name" value="OS05G0232200 PROTEIN"/>
    <property type="match status" value="1"/>
</dbReference>
<sequence>LDFKELPSSSNVVKFSLGKVEHEAVEKGPLANLRDNLIITVQDSEGNQRESAVKKKQAEILGSIHENVIDKREETTFPRMIQEIEQKIKSSDNLVEKLYDETLKEKTPNDVNETNKESALNKNNAILLQQAEVPEKLLEDTKTRGYLKNNNAVKSEPLYSRVEKLENQIHEDNKFPRLANETEVNTIKDNEIQQEETELLKRLHDSSSSDVGSSRLNVVEKMKSFSHKLAGKMGKRSSLEKLPQNIKKMISVFESTTPQDRVPLKPVSAESYRFGTSRVLKDYYQKSSSLKDSEDSSLSRLRSSFSMGDLRENLSNITTEGDQADVENTFVEPSECIHSNGNDPKGAEIIGKESVNDEENLPKSPHEGGNDAKESIDGRKISKVNLDYFNQDGSGQWTFLDEKRHFCMTAQGDKAIRLFEGKGHQETVAASIPETAVKDEEMESPESADVEASNGSFGQAMKIALVVGFGALVFLFRQRESGKGKSNENKHTLRNQVFMNRRGSIEEQGRRFGVS</sequence>
<gene>
    <name evidence="2" type="ORF">M8C21_025357</name>
</gene>
<evidence type="ECO:0000313" key="3">
    <source>
        <dbReference type="Proteomes" id="UP001206925"/>
    </source>
</evidence>
<feature type="non-terminal residue" evidence="2">
    <location>
        <position position="1"/>
    </location>
</feature>
<dbReference type="PANTHER" id="PTHR36810">
    <property type="entry name" value="BNACNNG47150D PROTEIN"/>
    <property type="match status" value="1"/>
</dbReference>
<dbReference type="EMBL" id="JAMZMK010010782">
    <property type="protein sequence ID" value="KAI7730412.1"/>
    <property type="molecule type" value="Genomic_DNA"/>
</dbReference>
<feature type="region of interest" description="Disordered" evidence="1">
    <location>
        <begin position="354"/>
        <end position="377"/>
    </location>
</feature>
<evidence type="ECO:0000313" key="2">
    <source>
        <dbReference type="EMBL" id="KAI7730412.1"/>
    </source>
</evidence>
<dbReference type="Proteomes" id="UP001206925">
    <property type="component" value="Unassembled WGS sequence"/>
</dbReference>
<protein>
    <submittedName>
        <fullName evidence="2">Uncharacterized protein</fullName>
    </submittedName>
</protein>
<name>A0AAD5BVI0_AMBAR</name>
<proteinExistence type="predicted"/>
<feature type="non-terminal residue" evidence="2">
    <location>
        <position position="515"/>
    </location>
</feature>
<evidence type="ECO:0000256" key="1">
    <source>
        <dbReference type="SAM" id="MobiDB-lite"/>
    </source>
</evidence>
<accession>A0AAD5BVI0</accession>
<keyword evidence="3" id="KW-1185">Reference proteome</keyword>
<reference evidence="2" key="1">
    <citation type="submission" date="2022-06" db="EMBL/GenBank/DDBJ databases">
        <title>Uncovering the hologenomic basis of an extraordinary plant invasion.</title>
        <authorList>
            <person name="Bieker V.C."/>
            <person name="Martin M.D."/>
            <person name="Gilbert T."/>
            <person name="Hodgins K."/>
            <person name="Battlay P."/>
            <person name="Petersen B."/>
            <person name="Wilson J."/>
        </authorList>
    </citation>
    <scope>NUCLEOTIDE SEQUENCE</scope>
    <source>
        <strain evidence="2">AA19_3_7</strain>
        <tissue evidence="2">Leaf</tissue>
    </source>
</reference>
<organism evidence="2 3">
    <name type="scientific">Ambrosia artemisiifolia</name>
    <name type="common">Common ragweed</name>
    <dbReference type="NCBI Taxonomy" id="4212"/>
    <lineage>
        <taxon>Eukaryota</taxon>
        <taxon>Viridiplantae</taxon>
        <taxon>Streptophyta</taxon>
        <taxon>Embryophyta</taxon>
        <taxon>Tracheophyta</taxon>
        <taxon>Spermatophyta</taxon>
        <taxon>Magnoliopsida</taxon>
        <taxon>eudicotyledons</taxon>
        <taxon>Gunneridae</taxon>
        <taxon>Pentapetalae</taxon>
        <taxon>asterids</taxon>
        <taxon>campanulids</taxon>
        <taxon>Asterales</taxon>
        <taxon>Asteraceae</taxon>
        <taxon>Asteroideae</taxon>
        <taxon>Heliantheae alliance</taxon>
        <taxon>Heliantheae</taxon>
        <taxon>Ambrosia</taxon>
    </lineage>
</organism>
<comment type="caution">
    <text evidence="2">The sequence shown here is derived from an EMBL/GenBank/DDBJ whole genome shotgun (WGS) entry which is preliminary data.</text>
</comment>